<dbReference type="Gene3D" id="1.20.58.340">
    <property type="entry name" value="Magnesium transport protein CorA, transmembrane region"/>
    <property type="match status" value="1"/>
</dbReference>
<evidence type="ECO:0000256" key="1">
    <source>
        <dbReference type="SAM" id="Phobius"/>
    </source>
</evidence>
<keyword evidence="1" id="KW-0812">Transmembrane</keyword>
<keyword evidence="1" id="KW-1133">Transmembrane helix</keyword>
<keyword evidence="1" id="KW-0472">Membrane</keyword>
<name>A0AA39R019_9LECA</name>
<protein>
    <submittedName>
        <fullName evidence="2">Uncharacterized protein</fullName>
    </submittedName>
</protein>
<comment type="caution">
    <text evidence="2">The sequence shown here is derived from an EMBL/GenBank/DDBJ whole genome shotgun (WGS) entry which is preliminary data.</text>
</comment>
<dbReference type="AlphaFoldDB" id="A0AA39R019"/>
<evidence type="ECO:0000313" key="3">
    <source>
        <dbReference type="Proteomes" id="UP001166286"/>
    </source>
</evidence>
<dbReference type="EMBL" id="JAFEKC020000011">
    <property type="protein sequence ID" value="KAK0512358.1"/>
    <property type="molecule type" value="Genomic_DNA"/>
</dbReference>
<reference evidence="2" key="1">
    <citation type="submission" date="2023-03" db="EMBL/GenBank/DDBJ databases">
        <title>Complete genome of Cladonia borealis.</title>
        <authorList>
            <person name="Park H."/>
        </authorList>
    </citation>
    <scope>NUCLEOTIDE SEQUENCE</scope>
    <source>
        <strain evidence="2">ANT050790</strain>
    </source>
</reference>
<organism evidence="2 3">
    <name type="scientific">Cladonia borealis</name>
    <dbReference type="NCBI Taxonomy" id="184061"/>
    <lineage>
        <taxon>Eukaryota</taxon>
        <taxon>Fungi</taxon>
        <taxon>Dikarya</taxon>
        <taxon>Ascomycota</taxon>
        <taxon>Pezizomycotina</taxon>
        <taxon>Lecanoromycetes</taxon>
        <taxon>OSLEUM clade</taxon>
        <taxon>Lecanoromycetidae</taxon>
        <taxon>Lecanorales</taxon>
        <taxon>Lecanorineae</taxon>
        <taxon>Cladoniaceae</taxon>
        <taxon>Cladonia</taxon>
    </lineage>
</organism>
<accession>A0AA39R019</accession>
<dbReference type="Proteomes" id="UP001166286">
    <property type="component" value="Unassembled WGS sequence"/>
</dbReference>
<evidence type="ECO:0000313" key="2">
    <source>
        <dbReference type="EMBL" id="KAK0512358.1"/>
    </source>
</evidence>
<keyword evidence="3" id="KW-1185">Reference proteome</keyword>
<gene>
    <name evidence="2" type="ORF">JMJ35_005486</name>
</gene>
<feature type="transmembrane region" description="Helical" evidence="1">
    <location>
        <begin position="244"/>
        <end position="267"/>
    </location>
</feature>
<feature type="transmembrane region" description="Helical" evidence="1">
    <location>
        <begin position="287"/>
        <end position="307"/>
    </location>
</feature>
<sequence>MSGVLVLYIASANNSLHQLTLTAEGYYQYINGWNGGPSNVWFSYEVKTRSATYLLVDCPQFSRDYILRRAQDDAHSFVFRPFMIDTILAKEYCWSWQTLIDEYRNELLQWENNGGEGIPLDAIIHAPNGTRRLHGLARTFQTVLADLQDVEERFDFLIDIGQKYISYATSEVPAPESALETLVYYRSRNRMWRRSVEMYNERTRLMMNLLFSISAQVDNKTNLDIADLTAKIALDTKRDSSSMITIAAVTMVFLPGTFISALFSMVFFNTSTDGNGRASLTVAPQWWYFPAITVPLTIIVFAVWQWWRRKREAGASKADSNVTEKQNVAA</sequence>
<proteinExistence type="predicted"/>